<evidence type="ECO:0000256" key="1">
    <source>
        <dbReference type="SAM" id="MobiDB-lite"/>
    </source>
</evidence>
<dbReference type="EMBL" id="KV425966">
    <property type="protein sequence ID" value="KZV94831.1"/>
    <property type="molecule type" value="Genomic_DNA"/>
</dbReference>
<dbReference type="InParanoid" id="A0A165JGY0"/>
<gene>
    <name evidence="2" type="ORF">EXIGLDRAFT_736251</name>
</gene>
<name>A0A165JGY0_EXIGL</name>
<sequence>MTRPSTTQMPPLASPQPQPTFLGTPFATPRTQSPFEYPFIASPPSPTPHPYNHHNWTAPYTKSLKTVMPARPPPVPPTLLTRGWARTRCPDGGPVMVDSTRPAGLEALAREMQVQQTRRIRRENVA</sequence>
<reference evidence="2 3" key="1">
    <citation type="journal article" date="2016" name="Mol. Biol. Evol.">
        <title>Comparative Genomics of Early-Diverging Mushroom-Forming Fungi Provides Insights into the Origins of Lignocellulose Decay Capabilities.</title>
        <authorList>
            <person name="Nagy L.G."/>
            <person name="Riley R."/>
            <person name="Tritt A."/>
            <person name="Adam C."/>
            <person name="Daum C."/>
            <person name="Floudas D."/>
            <person name="Sun H."/>
            <person name="Yadav J.S."/>
            <person name="Pangilinan J."/>
            <person name="Larsson K.H."/>
            <person name="Matsuura K."/>
            <person name="Barry K."/>
            <person name="Labutti K."/>
            <person name="Kuo R."/>
            <person name="Ohm R.A."/>
            <person name="Bhattacharya S.S."/>
            <person name="Shirouzu T."/>
            <person name="Yoshinaga Y."/>
            <person name="Martin F.M."/>
            <person name="Grigoriev I.V."/>
            <person name="Hibbett D.S."/>
        </authorList>
    </citation>
    <scope>NUCLEOTIDE SEQUENCE [LARGE SCALE GENOMIC DNA]</scope>
    <source>
        <strain evidence="2 3">HHB12029</strain>
    </source>
</reference>
<keyword evidence="3" id="KW-1185">Reference proteome</keyword>
<dbReference type="AlphaFoldDB" id="A0A165JGY0"/>
<proteinExistence type="predicted"/>
<feature type="region of interest" description="Disordered" evidence="1">
    <location>
        <begin position="1"/>
        <end position="54"/>
    </location>
</feature>
<evidence type="ECO:0000313" key="3">
    <source>
        <dbReference type="Proteomes" id="UP000077266"/>
    </source>
</evidence>
<dbReference type="Proteomes" id="UP000077266">
    <property type="component" value="Unassembled WGS sequence"/>
</dbReference>
<accession>A0A165JGY0</accession>
<protein>
    <submittedName>
        <fullName evidence="2">Uncharacterized protein</fullName>
    </submittedName>
</protein>
<evidence type="ECO:0000313" key="2">
    <source>
        <dbReference type="EMBL" id="KZV94831.1"/>
    </source>
</evidence>
<organism evidence="2 3">
    <name type="scientific">Exidia glandulosa HHB12029</name>
    <dbReference type="NCBI Taxonomy" id="1314781"/>
    <lineage>
        <taxon>Eukaryota</taxon>
        <taxon>Fungi</taxon>
        <taxon>Dikarya</taxon>
        <taxon>Basidiomycota</taxon>
        <taxon>Agaricomycotina</taxon>
        <taxon>Agaricomycetes</taxon>
        <taxon>Auriculariales</taxon>
        <taxon>Exidiaceae</taxon>
        <taxon>Exidia</taxon>
    </lineage>
</organism>